<keyword evidence="2" id="KW-1185">Reference proteome</keyword>
<proteinExistence type="predicted"/>
<comment type="caution">
    <text evidence="1">The sequence shown here is derived from an EMBL/GenBank/DDBJ whole genome shotgun (WGS) entry which is preliminary data.</text>
</comment>
<dbReference type="AlphaFoldDB" id="A0ABD5WNM5"/>
<dbReference type="Proteomes" id="UP001596407">
    <property type="component" value="Unassembled WGS sequence"/>
</dbReference>
<dbReference type="RefSeq" id="WP_276281109.1">
    <property type="nucleotide sequence ID" value="NZ_CP119809.1"/>
</dbReference>
<dbReference type="EMBL" id="JBHSZH010000005">
    <property type="protein sequence ID" value="MFC7080995.1"/>
    <property type="molecule type" value="Genomic_DNA"/>
</dbReference>
<evidence type="ECO:0000313" key="2">
    <source>
        <dbReference type="Proteomes" id="UP001596407"/>
    </source>
</evidence>
<gene>
    <name evidence="1" type="ORF">ACFQJ6_13655</name>
</gene>
<reference evidence="1 2" key="1">
    <citation type="journal article" date="2019" name="Int. J. Syst. Evol. Microbiol.">
        <title>The Global Catalogue of Microorganisms (GCM) 10K type strain sequencing project: providing services to taxonomists for standard genome sequencing and annotation.</title>
        <authorList>
            <consortium name="The Broad Institute Genomics Platform"/>
            <consortium name="The Broad Institute Genome Sequencing Center for Infectious Disease"/>
            <person name="Wu L."/>
            <person name="Ma J."/>
        </authorList>
    </citation>
    <scope>NUCLEOTIDE SEQUENCE [LARGE SCALE GENOMIC DNA]</scope>
    <source>
        <strain evidence="1 2">DT72</strain>
    </source>
</reference>
<protein>
    <submittedName>
        <fullName evidence="1">Uncharacterized protein</fullName>
    </submittedName>
</protein>
<organism evidence="1 2">
    <name type="scientific">Halorussus caseinilyticus</name>
    <dbReference type="NCBI Taxonomy" id="3034025"/>
    <lineage>
        <taxon>Archaea</taxon>
        <taxon>Methanobacteriati</taxon>
        <taxon>Methanobacteriota</taxon>
        <taxon>Stenosarchaea group</taxon>
        <taxon>Halobacteria</taxon>
        <taxon>Halobacteriales</taxon>
        <taxon>Haladaptataceae</taxon>
        <taxon>Halorussus</taxon>
    </lineage>
</organism>
<sequence>MSSNTDKQQEIIDRLEDTVPGSVFGFMHWDSNVGESGELYATGQNGTIANDGLDTHINLLSVYLLMLENNYDTTVSEIAKQTVQTAEARKQGRGVEDIRFDLVKEHDEL</sequence>
<dbReference type="GeneID" id="79302290"/>
<name>A0ABD5WNM5_9EURY</name>
<evidence type="ECO:0000313" key="1">
    <source>
        <dbReference type="EMBL" id="MFC7080995.1"/>
    </source>
</evidence>
<accession>A0ABD5WNM5</accession>